<reference evidence="1 2" key="1">
    <citation type="journal article" date="2019" name="Commun. Biol.">
        <title>The bagworm genome reveals a unique fibroin gene that provides high tensile strength.</title>
        <authorList>
            <person name="Kono N."/>
            <person name="Nakamura H."/>
            <person name="Ohtoshi R."/>
            <person name="Tomita M."/>
            <person name="Numata K."/>
            <person name="Arakawa K."/>
        </authorList>
    </citation>
    <scope>NUCLEOTIDE SEQUENCE [LARGE SCALE GENOMIC DNA]</scope>
</reference>
<accession>A0A4C1X7I0</accession>
<dbReference type="Proteomes" id="UP000299102">
    <property type="component" value="Unassembled WGS sequence"/>
</dbReference>
<comment type="caution">
    <text evidence="1">The sequence shown here is derived from an EMBL/GenBank/DDBJ whole genome shotgun (WGS) entry which is preliminary data.</text>
</comment>
<protein>
    <submittedName>
        <fullName evidence="1">Uncharacterized protein</fullName>
    </submittedName>
</protein>
<organism evidence="1 2">
    <name type="scientific">Eumeta variegata</name>
    <name type="common">Bagworm moth</name>
    <name type="synonym">Eumeta japonica</name>
    <dbReference type="NCBI Taxonomy" id="151549"/>
    <lineage>
        <taxon>Eukaryota</taxon>
        <taxon>Metazoa</taxon>
        <taxon>Ecdysozoa</taxon>
        <taxon>Arthropoda</taxon>
        <taxon>Hexapoda</taxon>
        <taxon>Insecta</taxon>
        <taxon>Pterygota</taxon>
        <taxon>Neoptera</taxon>
        <taxon>Endopterygota</taxon>
        <taxon>Lepidoptera</taxon>
        <taxon>Glossata</taxon>
        <taxon>Ditrysia</taxon>
        <taxon>Tineoidea</taxon>
        <taxon>Psychidae</taxon>
        <taxon>Oiketicinae</taxon>
        <taxon>Eumeta</taxon>
    </lineage>
</organism>
<dbReference type="AlphaFoldDB" id="A0A4C1X7I0"/>
<keyword evidence="2" id="KW-1185">Reference proteome</keyword>
<dbReference type="EMBL" id="BGZK01000770">
    <property type="protein sequence ID" value="GBP59756.1"/>
    <property type="molecule type" value="Genomic_DNA"/>
</dbReference>
<evidence type="ECO:0000313" key="2">
    <source>
        <dbReference type="Proteomes" id="UP000299102"/>
    </source>
</evidence>
<proteinExistence type="predicted"/>
<name>A0A4C1X7I0_EUMVA</name>
<gene>
    <name evidence="1" type="ORF">EVAR_44318_1</name>
</gene>
<sequence length="116" mass="12680">MRPSLAGRSLAAIFHTTVCPTPLWLARRCHNISERPDGAACWFTEGILFPSYPLTYISELFSIHHAGDALCKCNSADPNCASLAGSWVILLSNGIEALHVAPCRPNSEREMILTIN</sequence>
<evidence type="ECO:0000313" key="1">
    <source>
        <dbReference type="EMBL" id="GBP59756.1"/>
    </source>
</evidence>